<feature type="region of interest" description="Disordered" evidence="1">
    <location>
        <begin position="43"/>
        <end position="75"/>
    </location>
</feature>
<sequence>MSTTKNSGGRQSSTVYRRRRLMVGLGLLAVLVIIVLIIVKPGSSRGEPVDPTPPAASASAPATDAAPKPTPEPAVAGAPCVAAHVQVEAITDAVKYEPGKLPQLSLSVTNTGDTSCTINAGTSKQVFTISSGKDVYWTSTDCQQDSADQAVLLEPGDPISSTTPVAWQRVRSAKDTCDADTRDAAPAGGASYHLRVSVDGIESETPKQFLLY</sequence>
<evidence type="ECO:0000256" key="1">
    <source>
        <dbReference type="SAM" id="MobiDB-lite"/>
    </source>
</evidence>
<keyword evidence="2" id="KW-1133">Transmembrane helix</keyword>
<keyword evidence="2" id="KW-0472">Membrane</keyword>
<dbReference type="STRING" id="386301.SAMN05216282_10920"/>
<dbReference type="Proteomes" id="UP000198701">
    <property type="component" value="Unassembled WGS sequence"/>
</dbReference>
<keyword evidence="4" id="KW-1185">Reference proteome</keyword>
<proteinExistence type="predicted"/>
<gene>
    <name evidence="3" type="ORF">SAMN05216282_10920</name>
</gene>
<keyword evidence="2" id="KW-0812">Transmembrane</keyword>
<organism evidence="3 4">
    <name type="scientific">Cryobacterium psychrotolerans</name>
    <dbReference type="NCBI Taxonomy" id="386301"/>
    <lineage>
        <taxon>Bacteria</taxon>
        <taxon>Bacillati</taxon>
        <taxon>Actinomycetota</taxon>
        <taxon>Actinomycetes</taxon>
        <taxon>Micrococcales</taxon>
        <taxon>Microbacteriaceae</taxon>
        <taxon>Cryobacterium</taxon>
    </lineage>
</organism>
<accession>A0A1G9DFL0</accession>
<feature type="compositionally biased region" description="Low complexity" evidence="1">
    <location>
        <begin position="55"/>
        <end position="67"/>
    </location>
</feature>
<dbReference type="EMBL" id="FNFU01000009">
    <property type="protein sequence ID" value="SDK62633.1"/>
    <property type="molecule type" value="Genomic_DNA"/>
</dbReference>
<dbReference type="RefSeq" id="WP_092323458.1">
    <property type="nucleotide sequence ID" value="NZ_FNFU01000009.1"/>
</dbReference>
<evidence type="ECO:0008006" key="5">
    <source>
        <dbReference type="Google" id="ProtNLM"/>
    </source>
</evidence>
<dbReference type="OrthoDB" id="5189092at2"/>
<dbReference type="AlphaFoldDB" id="A0A1G9DFL0"/>
<evidence type="ECO:0000313" key="3">
    <source>
        <dbReference type="EMBL" id="SDK62633.1"/>
    </source>
</evidence>
<feature type="transmembrane region" description="Helical" evidence="2">
    <location>
        <begin position="21"/>
        <end position="39"/>
    </location>
</feature>
<evidence type="ECO:0000256" key="2">
    <source>
        <dbReference type="SAM" id="Phobius"/>
    </source>
</evidence>
<name>A0A1G9DFL0_9MICO</name>
<reference evidence="3 4" key="1">
    <citation type="submission" date="2016-10" db="EMBL/GenBank/DDBJ databases">
        <authorList>
            <person name="de Groot N.N."/>
        </authorList>
    </citation>
    <scope>NUCLEOTIDE SEQUENCE [LARGE SCALE GENOMIC DNA]</scope>
    <source>
        <strain evidence="3 4">CGMCC 1.5382</strain>
    </source>
</reference>
<protein>
    <recommendedName>
        <fullName evidence="5">DUF4232 domain-containing protein</fullName>
    </recommendedName>
</protein>
<evidence type="ECO:0000313" key="4">
    <source>
        <dbReference type="Proteomes" id="UP000198701"/>
    </source>
</evidence>